<accession>A0A6S9QG79</accession>
<dbReference type="AlphaFoldDB" id="A0A6S9QG79"/>
<evidence type="ECO:0000313" key="3">
    <source>
        <dbReference type="EMBL" id="CAE0750207.1"/>
    </source>
</evidence>
<evidence type="ECO:0000256" key="1">
    <source>
        <dbReference type="SAM" id="MobiDB-lite"/>
    </source>
</evidence>
<dbReference type="SUPFAM" id="SSF52266">
    <property type="entry name" value="SGNH hydrolase"/>
    <property type="match status" value="1"/>
</dbReference>
<reference evidence="3" key="1">
    <citation type="submission" date="2021-01" db="EMBL/GenBank/DDBJ databases">
        <authorList>
            <person name="Corre E."/>
            <person name="Pelletier E."/>
            <person name="Niang G."/>
            <person name="Scheremetjew M."/>
            <person name="Finn R."/>
            <person name="Kale V."/>
            <person name="Holt S."/>
            <person name="Cochrane G."/>
            <person name="Meng A."/>
            <person name="Brown T."/>
            <person name="Cohen L."/>
        </authorList>
    </citation>
    <scope>NUCLEOTIDE SEQUENCE</scope>
    <source>
        <strain evidence="3">CCMP645</strain>
    </source>
</reference>
<dbReference type="EMBL" id="HBIZ01004930">
    <property type="protein sequence ID" value="CAE0750207.1"/>
    <property type="molecule type" value="Transcribed_RNA"/>
</dbReference>
<feature type="region of interest" description="Disordered" evidence="1">
    <location>
        <begin position="1"/>
        <end position="21"/>
    </location>
</feature>
<proteinExistence type="predicted"/>
<gene>
    <name evidence="2" type="ORF">PCAR00345_LOCUS2791</name>
    <name evidence="3" type="ORF">PCAR00345_LOCUS2792</name>
</gene>
<feature type="compositionally biased region" description="Basic residues" evidence="1">
    <location>
        <begin position="1"/>
        <end position="12"/>
    </location>
</feature>
<sequence length="492" mass="54053">MHKKSATPHKQQRPSCSTPAGRRKGIAFEISSCSAVPRRQCSRFYGNLTLFIVCTIVPEGNSQARRAMQPFVFAAVGGSNTAGAGSIDGRARGHQSFGKLTFQALKARGEVVDFAEGGIGAMGPFFAAACTQRFFPPLTRFATIEYMPNMGWVGNDDGELSAIELMMHTLLNRTAKTVLVNILPGASKSKARYPDKCRLSFGQGCNSHLHVVQLHHRLMRLADEFNLPTITMDYEDPLHRPHFGYDMIHLNQSGHILVHQQLMTLYDTWPEWTPTQPRDATRAAKGMGVECRLGDEVSSIVGGVRGFSRVDFSRPGQREKIGWEATTPGAHISLCAELPAEAHAAVDDSLKAKRPTYILTLGLQQGDASHKPRFGVAHISCHGACTCECQWSEHGRFNASCVYDGYVERGPAITNFLRLIATKTIAKSAAPSVETGCAPQQCAVRITNRADAADDGRYRVVLRAFILGVHDVRTNWLNTYHLSGMRNEGRRS</sequence>
<protein>
    <submittedName>
        <fullName evidence="3">Uncharacterized protein</fullName>
    </submittedName>
</protein>
<name>A0A6S9QG79_CHRCT</name>
<evidence type="ECO:0000313" key="2">
    <source>
        <dbReference type="EMBL" id="CAE0750206.1"/>
    </source>
</evidence>
<organism evidence="3">
    <name type="scientific">Chrysotila carterae</name>
    <name type="common">Marine alga</name>
    <name type="synonym">Syracosphaera carterae</name>
    <dbReference type="NCBI Taxonomy" id="13221"/>
    <lineage>
        <taxon>Eukaryota</taxon>
        <taxon>Haptista</taxon>
        <taxon>Haptophyta</taxon>
        <taxon>Prymnesiophyceae</taxon>
        <taxon>Isochrysidales</taxon>
        <taxon>Isochrysidaceae</taxon>
        <taxon>Chrysotila</taxon>
    </lineage>
</organism>
<dbReference type="EMBL" id="HBIZ01004929">
    <property type="protein sequence ID" value="CAE0750206.1"/>
    <property type="molecule type" value="Transcribed_RNA"/>
</dbReference>